<evidence type="ECO:0000313" key="1">
    <source>
        <dbReference type="EMBL" id="GLY64434.1"/>
    </source>
</evidence>
<gene>
    <name evidence="1" type="ORF">Atai01_10530</name>
</gene>
<dbReference type="AlphaFoldDB" id="A0A9W6VF28"/>
<dbReference type="RefSeq" id="WP_285486050.1">
    <property type="nucleotide sequence ID" value="NZ_BSTI01000002.1"/>
</dbReference>
<keyword evidence="2" id="KW-1185">Reference proteome</keyword>
<accession>A0A9W6VF28</accession>
<proteinExistence type="predicted"/>
<reference evidence="1" key="1">
    <citation type="submission" date="2023-03" db="EMBL/GenBank/DDBJ databases">
        <title>Amycolatopsis taiwanensis NBRC 103393.</title>
        <authorList>
            <person name="Ichikawa N."/>
            <person name="Sato H."/>
            <person name="Tonouchi N."/>
        </authorList>
    </citation>
    <scope>NUCLEOTIDE SEQUENCE</scope>
    <source>
        <strain evidence="1">NBRC 103393</strain>
    </source>
</reference>
<evidence type="ECO:0000313" key="2">
    <source>
        <dbReference type="Proteomes" id="UP001165136"/>
    </source>
</evidence>
<dbReference type="Proteomes" id="UP001165136">
    <property type="component" value="Unassembled WGS sequence"/>
</dbReference>
<name>A0A9W6VF28_9PSEU</name>
<dbReference type="EMBL" id="BSTI01000002">
    <property type="protein sequence ID" value="GLY64434.1"/>
    <property type="molecule type" value="Genomic_DNA"/>
</dbReference>
<sequence>MPGGRDATSADKLIALALTRTGDAERRTALPSSGDWRTAMGDVFDIPTNAFSRAERELLWRTAVSQHEARAS</sequence>
<comment type="caution">
    <text evidence="1">The sequence shown here is derived from an EMBL/GenBank/DDBJ whole genome shotgun (WGS) entry which is preliminary data.</text>
</comment>
<organism evidence="1 2">
    <name type="scientific">Amycolatopsis taiwanensis</name>
    <dbReference type="NCBI Taxonomy" id="342230"/>
    <lineage>
        <taxon>Bacteria</taxon>
        <taxon>Bacillati</taxon>
        <taxon>Actinomycetota</taxon>
        <taxon>Actinomycetes</taxon>
        <taxon>Pseudonocardiales</taxon>
        <taxon>Pseudonocardiaceae</taxon>
        <taxon>Amycolatopsis</taxon>
    </lineage>
</organism>
<protein>
    <submittedName>
        <fullName evidence="1">Uncharacterized protein</fullName>
    </submittedName>
</protein>